<proteinExistence type="predicted"/>
<keyword evidence="3" id="KW-1185">Reference proteome</keyword>
<evidence type="ECO:0000313" key="2">
    <source>
        <dbReference type="EMBL" id="TKG61540.1"/>
    </source>
</evidence>
<comment type="caution">
    <text evidence="2">The sequence shown here is derived from an EMBL/GenBank/DDBJ whole genome shotgun (WGS) entry which is preliminary data.</text>
</comment>
<gene>
    <name evidence="2" type="ORF">FCN18_33415</name>
</gene>
<evidence type="ECO:0000256" key="1">
    <source>
        <dbReference type="SAM" id="MobiDB-lite"/>
    </source>
</evidence>
<name>A0ABY2RUZ5_9PSEU</name>
<evidence type="ECO:0000313" key="3">
    <source>
        <dbReference type="Proteomes" id="UP000309992"/>
    </source>
</evidence>
<dbReference type="EMBL" id="SWMS01000030">
    <property type="protein sequence ID" value="TKG61540.1"/>
    <property type="molecule type" value="Genomic_DNA"/>
</dbReference>
<reference evidence="2 3" key="1">
    <citation type="journal article" date="2015" name="Antonie Van Leeuwenhoek">
        <title>Prauserella endophytica sp. nov., an endophytic actinobacterium isolated from Tamarix taklamakanensis.</title>
        <authorList>
            <person name="Liu J.M."/>
            <person name="Habden X."/>
            <person name="Guo L."/>
            <person name="Tuo L."/>
            <person name="Jiang Z.K."/>
            <person name="Liu S.W."/>
            <person name="Liu X.F."/>
            <person name="Chen L."/>
            <person name="Li R.F."/>
            <person name="Zhang Y.Q."/>
            <person name="Sun C.H."/>
        </authorList>
    </citation>
    <scope>NUCLEOTIDE SEQUENCE [LARGE SCALE GENOMIC DNA]</scope>
    <source>
        <strain evidence="2 3">CGMCC 4.7182</strain>
    </source>
</reference>
<sequence length="131" mass="13817">MAHDKKSAARAARELLLQERLPVIESLAEAARKLETLQEREAQARTARRKGEDEVREQYEAAVRTGWDPAELRRLGFTAPRKRRPSGSSGSRPSRSSTPPPSGNGSAVSAGVSASSGAGEAPSAPGGEVKG</sequence>
<organism evidence="2 3">
    <name type="scientific">Prauserella endophytica</name>
    <dbReference type="NCBI Taxonomy" id="1592324"/>
    <lineage>
        <taxon>Bacteria</taxon>
        <taxon>Bacillati</taxon>
        <taxon>Actinomycetota</taxon>
        <taxon>Actinomycetes</taxon>
        <taxon>Pseudonocardiales</taxon>
        <taxon>Pseudonocardiaceae</taxon>
        <taxon>Prauserella</taxon>
        <taxon>Prauserella coralliicola group</taxon>
    </lineage>
</organism>
<feature type="compositionally biased region" description="Low complexity" evidence="1">
    <location>
        <begin position="86"/>
        <end position="131"/>
    </location>
</feature>
<feature type="region of interest" description="Disordered" evidence="1">
    <location>
        <begin position="40"/>
        <end position="131"/>
    </location>
</feature>
<feature type="compositionally biased region" description="Basic and acidic residues" evidence="1">
    <location>
        <begin position="40"/>
        <end position="59"/>
    </location>
</feature>
<accession>A0ABY2RUZ5</accession>
<protein>
    <submittedName>
        <fullName evidence="2">Uncharacterized protein</fullName>
    </submittedName>
</protein>
<dbReference type="RefSeq" id="WP_137097016.1">
    <property type="nucleotide sequence ID" value="NZ_SWMS01000030.1"/>
</dbReference>
<dbReference type="Proteomes" id="UP000309992">
    <property type="component" value="Unassembled WGS sequence"/>
</dbReference>